<reference evidence="4" key="1">
    <citation type="submission" date="2019-03" db="EMBL/GenBank/DDBJ databases">
        <title>Lake Tanganyika Metagenome-Assembled Genomes (MAGs).</title>
        <authorList>
            <person name="Tran P."/>
        </authorList>
    </citation>
    <scope>NUCLEOTIDE SEQUENCE</scope>
    <source>
        <strain evidence="4">K_DeepCast_65m_m2_066</strain>
    </source>
</reference>
<evidence type="ECO:0000313" key="5">
    <source>
        <dbReference type="Proteomes" id="UP000712673"/>
    </source>
</evidence>
<evidence type="ECO:0000256" key="1">
    <source>
        <dbReference type="ARBA" id="ARBA00022741"/>
    </source>
</evidence>
<dbReference type="SUPFAM" id="SSF56801">
    <property type="entry name" value="Acetyl-CoA synthetase-like"/>
    <property type="match status" value="1"/>
</dbReference>
<dbReference type="AlphaFoldDB" id="A0A938B1J9"/>
<dbReference type="Pfam" id="PF23562">
    <property type="entry name" value="AMP-binding_C_3"/>
    <property type="match status" value="1"/>
</dbReference>
<gene>
    <name evidence="4" type="ORF">FJZ47_04105</name>
</gene>
<name>A0A938B1J9_UNCTE</name>
<evidence type="ECO:0000256" key="2">
    <source>
        <dbReference type="ARBA" id="ARBA00022840"/>
    </source>
</evidence>
<protein>
    <submittedName>
        <fullName evidence="4">Long-chain fatty acid--CoA ligase</fullName>
    </submittedName>
</protein>
<dbReference type="PROSITE" id="PS00455">
    <property type="entry name" value="AMP_BINDING"/>
    <property type="match status" value="1"/>
</dbReference>
<dbReference type="GO" id="GO:0005524">
    <property type="term" value="F:ATP binding"/>
    <property type="evidence" value="ECO:0007669"/>
    <property type="project" value="UniProtKB-KW"/>
</dbReference>
<dbReference type="EMBL" id="VGLS01000078">
    <property type="protein sequence ID" value="MBM3222974.1"/>
    <property type="molecule type" value="Genomic_DNA"/>
</dbReference>
<dbReference type="InterPro" id="IPR000873">
    <property type="entry name" value="AMP-dep_synth/lig_dom"/>
</dbReference>
<comment type="caution">
    <text evidence="4">The sequence shown here is derived from an EMBL/GenBank/DDBJ whole genome shotgun (WGS) entry which is preliminary data.</text>
</comment>
<dbReference type="InterPro" id="IPR042099">
    <property type="entry name" value="ANL_N_sf"/>
</dbReference>
<keyword evidence="1" id="KW-0547">Nucleotide-binding</keyword>
<proteinExistence type="predicted"/>
<evidence type="ECO:0000259" key="3">
    <source>
        <dbReference type="Pfam" id="PF00501"/>
    </source>
</evidence>
<dbReference type="Gene3D" id="3.40.50.12780">
    <property type="entry name" value="N-terminal domain of ligase-like"/>
    <property type="match status" value="1"/>
</dbReference>
<dbReference type="GO" id="GO:0004467">
    <property type="term" value="F:long-chain fatty acid-CoA ligase activity"/>
    <property type="evidence" value="ECO:0007669"/>
    <property type="project" value="TreeGrafter"/>
</dbReference>
<feature type="domain" description="AMP-dependent synthetase/ligase" evidence="3">
    <location>
        <begin position="12"/>
        <end position="427"/>
    </location>
</feature>
<dbReference type="InterPro" id="IPR020845">
    <property type="entry name" value="AMP-binding_CS"/>
</dbReference>
<dbReference type="PANTHER" id="PTHR43272">
    <property type="entry name" value="LONG-CHAIN-FATTY-ACID--COA LIGASE"/>
    <property type="match status" value="1"/>
</dbReference>
<dbReference type="GO" id="GO:0016020">
    <property type="term" value="C:membrane"/>
    <property type="evidence" value="ECO:0007669"/>
    <property type="project" value="TreeGrafter"/>
</dbReference>
<dbReference type="Pfam" id="PF00501">
    <property type="entry name" value="AMP-binding"/>
    <property type="match status" value="1"/>
</dbReference>
<dbReference type="Proteomes" id="UP000712673">
    <property type="component" value="Unassembled WGS sequence"/>
</dbReference>
<evidence type="ECO:0000313" key="4">
    <source>
        <dbReference type="EMBL" id="MBM3222974.1"/>
    </source>
</evidence>
<organism evidence="4 5">
    <name type="scientific">Tectimicrobiota bacterium</name>
    <dbReference type="NCBI Taxonomy" id="2528274"/>
    <lineage>
        <taxon>Bacteria</taxon>
        <taxon>Pseudomonadati</taxon>
        <taxon>Nitrospinota/Tectimicrobiota group</taxon>
        <taxon>Candidatus Tectimicrobiota</taxon>
    </lineage>
</organism>
<accession>A0A938B1J9</accession>
<sequence>MAEMTLPQYLLHRAQQQPEAVAIREKQKGIWQEWTWAQYLHEVRDLALGLVALGFERGDTLAILSDNRPQVYWTMVAVQAAGGIPVPLYQDAISRELQYVLDHADAAMVLAEDQEQVDKVLDIQAQLPKVRRVIYDDPKGMRHYTDAVLVRFTAVQEQGRQLAQARPGLFDELVAAGRTDDVALMSYTSGTTGTPKGAMLSHANLTSAVAGMLQIEPYRPTDETLAYLPPAWIGDTFWSLTAALMVGFRVNCPERPETVQENIREIAPHFLVAPPRIWENLVSQVQVKMEDASLCKRLLYTLYMPFGYEVARRRMEHQPLTIWQRCMYTLGEYLVFAPLRDHLGFRRIRSAYTGGAALGPEVFLFFRALGVNLKQVYGQTESGVSCVQRDDKVALGTVGTPFPGIDIQLSPDGEVIVHGPCVFRGYYKNPEATASTLRDGWLYSGDAAFFDPNGQLVVIDRAKDVTALANGAKFAPQFIENKLKFSPYIKEAVTIGQDRPYVAVMINIDMDNVGKWAERRQVAYTTYTDLAQKPEVYGLIAREVERVNRDLEAAMRIQRYVLLHKELDADDEEVTRTRKVRRGFVAQKYSDIIAALYTDAREVPVTSVITYQDGRQATLETRLAIRNITDATVSV</sequence>
<keyword evidence="2" id="KW-0067">ATP-binding</keyword>
<dbReference type="PANTHER" id="PTHR43272:SF33">
    <property type="entry name" value="AMP-BINDING DOMAIN-CONTAINING PROTEIN-RELATED"/>
    <property type="match status" value="1"/>
</dbReference>
<keyword evidence="4" id="KW-0436">Ligase</keyword>